<dbReference type="PANTHER" id="PTHR10663">
    <property type="entry name" value="GUANYL-NUCLEOTIDE EXCHANGE FACTOR"/>
    <property type="match status" value="1"/>
</dbReference>
<proteinExistence type="predicted"/>
<dbReference type="GO" id="GO:0005085">
    <property type="term" value="F:guanyl-nucleotide exchange factor activity"/>
    <property type="evidence" value="ECO:0007669"/>
    <property type="project" value="InterPro"/>
</dbReference>
<evidence type="ECO:0000313" key="4">
    <source>
        <dbReference type="WBParaSite" id="MCOS_0000930201-mRNA-1"/>
    </source>
</evidence>
<dbReference type="InterPro" id="IPR000904">
    <property type="entry name" value="Sec7_dom"/>
</dbReference>
<dbReference type="Gene3D" id="1.10.1000.11">
    <property type="entry name" value="Arf Nucleotide-binding Site Opener,domain 2"/>
    <property type="match status" value="1"/>
</dbReference>
<dbReference type="PANTHER" id="PTHR10663:SF376">
    <property type="entry name" value="PH AND SEC7 DOMAIN-CONTAINING PROTEIN"/>
    <property type="match status" value="1"/>
</dbReference>
<organism evidence="4">
    <name type="scientific">Mesocestoides corti</name>
    <name type="common">Flatworm</name>
    <dbReference type="NCBI Taxonomy" id="53468"/>
    <lineage>
        <taxon>Eukaryota</taxon>
        <taxon>Metazoa</taxon>
        <taxon>Spiralia</taxon>
        <taxon>Lophotrochozoa</taxon>
        <taxon>Platyhelminthes</taxon>
        <taxon>Cestoda</taxon>
        <taxon>Eucestoda</taxon>
        <taxon>Cyclophyllidea</taxon>
        <taxon>Mesocestoididae</taxon>
        <taxon>Mesocestoides</taxon>
    </lineage>
</organism>
<dbReference type="OrthoDB" id="2157641at2759"/>
<dbReference type="EMBL" id="UXSR01005687">
    <property type="protein sequence ID" value="VDD83300.1"/>
    <property type="molecule type" value="Genomic_DNA"/>
</dbReference>
<dbReference type="InterPro" id="IPR035999">
    <property type="entry name" value="Sec7_dom_sf"/>
</dbReference>
<reference evidence="2 3" key="2">
    <citation type="submission" date="2018-10" db="EMBL/GenBank/DDBJ databases">
        <authorList>
            <consortium name="Pathogen Informatics"/>
        </authorList>
    </citation>
    <scope>NUCLEOTIDE SEQUENCE [LARGE SCALE GENOMIC DNA]</scope>
</reference>
<sequence length="337" mass="38582">MGCLVGHLDPRWAGTCSADVVPILPTPLRELHSQLLLLHKLHLRRGTGALTRNDFSQLVGEEFASFFDFTEQSLDTALRYFMTKLSLTGETQERERIFFHFSRRYVACNPGAFVSDAYYVATCSNRQALHFHTIDFFSSASLVAMSLSLDRRLVWWLHNAFRYNHGPRKCGAFIVYPRVHKALETQVRVVNFSCPTWFGQAFRQADGLSSLSCSHDLVDGPVDPGGKVRCPSRVEWKHLRLFPLQRKLPPAFWLCQAFRVGKVRRPERPQQLRRRNRPLSKSRGCLPGDRLFFQAVMYKPEIGRIFVPLPPGPFETVSSSPLLLLLLLILLHNFTIT</sequence>
<dbReference type="AlphaFoldDB" id="A0A0R3UND2"/>
<reference evidence="4" key="1">
    <citation type="submission" date="2017-02" db="UniProtKB">
        <authorList>
            <consortium name="WormBaseParasite"/>
        </authorList>
    </citation>
    <scope>IDENTIFICATION</scope>
</reference>
<accession>A0A0R3UND2</accession>
<dbReference type="SUPFAM" id="SSF48425">
    <property type="entry name" value="Sec7 domain"/>
    <property type="match status" value="1"/>
</dbReference>
<name>A0A0R3UND2_MESCO</name>
<protein>
    <submittedName>
        <fullName evidence="4">SEC7 domain-containing protein</fullName>
    </submittedName>
</protein>
<dbReference type="WBParaSite" id="MCOS_0000930201-mRNA-1">
    <property type="protein sequence ID" value="MCOS_0000930201-mRNA-1"/>
    <property type="gene ID" value="MCOS_0000930201"/>
</dbReference>
<keyword evidence="3" id="KW-1185">Reference proteome</keyword>
<dbReference type="Pfam" id="PF01369">
    <property type="entry name" value="Sec7"/>
    <property type="match status" value="1"/>
</dbReference>
<evidence type="ECO:0000313" key="3">
    <source>
        <dbReference type="Proteomes" id="UP000267029"/>
    </source>
</evidence>
<dbReference type="STRING" id="53468.A0A0R3UND2"/>
<dbReference type="GO" id="GO:0032012">
    <property type="term" value="P:regulation of ARF protein signal transduction"/>
    <property type="evidence" value="ECO:0007669"/>
    <property type="project" value="InterPro"/>
</dbReference>
<feature type="domain" description="SEC7" evidence="1">
    <location>
        <begin position="4"/>
        <end position="217"/>
    </location>
</feature>
<evidence type="ECO:0000313" key="2">
    <source>
        <dbReference type="EMBL" id="VDD83300.1"/>
    </source>
</evidence>
<evidence type="ECO:0000259" key="1">
    <source>
        <dbReference type="PROSITE" id="PS50190"/>
    </source>
</evidence>
<dbReference type="InterPro" id="IPR023394">
    <property type="entry name" value="Sec7_C_sf"/>
</dbReference>
<dbReference type="Proteomes" id="UP000267029">
    <property type="component" value="Unassembled WGS sequence"/>
</dbReference>
<gene>
    <name evidence="2" type="ORF">MCOS_LOCUS9303</name>
</gene>
<dbReference type="PROSITE" id="PS50190">
    <property type="entry name" value="SEC7"/>
    <property type="match status" value="1"/>
</dbReference>